<name>A0AAD5WWT0_9PEZI</name>
<feature type="transmembrane region" description="Helical" evidence="1">
    <location>
        <begin position="355"/>
        <end position="372"/>
    </location>
</feature>
<feature type="domain" description="Acyltransferase 3" evidence="2">
    <location>
        <begin position="89"/>
        <end position="458"/>
    </location>
</feature>
<protein>
    <recommendedName>
        <fullName evidence="2">Acyltransferase 3 domain-containing protein</fullName>
    </recommendedName>
</protein>
<gene>
    <name evidence="3" type="ORF">MKZ38_004719</name>
</gene>
<comment type="caution">
    <text evidence="3">The sequence shown here is derived from an EMBL/GenBank/DDBJ whole genome shotgun (WGS) entry which is preliminary data.</text>
</comment>
<keyword evidence="1" id="KW-0812">Transmembrane</keyword>
<dbReference type="AlphaFoldDB" id="A0AAD5WWT0"/>
<proteinExistence type="predicted"/>
<dbReference type="Pfam" id="PF01757">
    <property type="entry name" value="Acyl_transf_3"/>
    <property type="match status" value="1"/>
</dbReference>
<feature type="transmembrane region" description="Helical" evidence="1">
    <location>
        <begin position="441"/>
        <end position="463"/>
    </location>
</feature>
<keyword evidence="1" id="KW-0472">Membrane</keyword>
<keyword evidence="1" id="KW-1133">Transmembrane helix</keyword>
<evidence type="ECO:0000259" key="2">
    <source>
        <dbReference type="Pfam" id="PF01757"/>
    </source>
</evidence>
<dbReference type="InterPro" id="IPR050879">
    <property type="entry name" value="Acyltransferase_3"/>
</dbReference>
<dbReference type="PANTHER" id="PTHR23028:SF134">
    <property type="entry name" value="PUTATIVE (AFU_ORTHOLOGUE AFUA_4G08520)-RELATED"/>
    <property type="match status" value="1"/>
</dbReference>
<dbReference type="InterPro" id="IPR002656">
    <property type="entry name" value="Acyl_transf_3_dom"/>
</dbReference>
<feature type="transmembrane region" description="Helical" evidence="1">
    <location>
        <begin position="91"/>
        <end position="113"/>
    </location>
</feature>
<reference evidence="3" key="1">
    <citation type="submission" date="2022-07" db="EMBL/GenBank/DDBJ databases">
        <title>Draft genome sequence of Zalerion maritima ATCC 34329, a (micro)plastics degrading marine fungus.</title>
        <authorList>
            <person name="Paco A."/>
            <person name="Goncalves M.F.M."/>
            <person name="Rocha-Santos T.A.P."/>
            <person name="Alves A."/>
        </authorList>
    </citation>
    <scope>NUCLEOTIDE SEQUENCE</scope>
    <source>
        <strain evidence="3">ATCC 34329</strain>
    </source>
</reference>
<feature type="transmembrane region" description="Helical" evidence="1">
    <location>
        <begin position="186"/>
        <end position="207"/>
    </location>
</feature>
<feature type="transmembrane region" description="Helical" evidence="1">
    <location>
        <begin position="404"/>
        <end position="429"/>
    </location>
</feature>
<evidence type="ECO:0000313" key="3">
    <source>
        <dbReference type="EMBL" id="KAJ2905644.1"/>
    </source>
</evidence>
<accession>A0AAD5WWT0</accession>
<organism evidence="3 4">
    <name type="scientific">Zalerion maritima</name>
    <dbReference type="NCBI Taxonomy" id="339359"/>
    <lineage>
        <taxon>Eukaryota</taxon>
        <taxon>Fungi</taxon>
        <taxon>Dikarya</taxon>
        <taxon>Ascomycota</taxon>
        <taxon>Pezizomycotina</taxon>
        <taxon>Sordariomycetes</taxon>
        <taxon>Lulworthiomycetidae</taxon>
        <taxon>Lulworthiales</taxon>
        <taxon>Lulworthiaceae</taxon>
        <taxon>Zalerion</taxon>
    </lineage>
</organism>
<sequence>MGYSPLRLSPHFFQSSGGELHPLSIISLPFSSASSSSGSSEFNDDLDEIVSENQPAQKTYKLDKYLKYVNPLPILLALLVPSFMKSDSDGLRGFAAFLVVCHHTSLLLFPWFIHDAYGMTESPDHHLFIQLPIIRLAISGTPHVCTFFVISGYALSYRPLTLVSLGRHAEFSSNLASSVLRRHSRLFIPACAANLLSALLTTCGAFGNGQDIIPGMAQPFRSPPNAGGFVPQLWNWWYNELHLMNPFAWDVTNPIGGPYDPNQWTLPIEFTASLIVFLLLSGTSRLKPWARLTLLSGIAAWAGWKSYFAPVLFVSGMAIAEVRVQTERRNETTGVDSVCLDVPPRKSLSQRYPRSAKAVALAGFMLSLYLLSMPEWDRGGSNAVGYSTVISYTPAGWQGLMRNFFWPVIGAICGVLVVDSSSWLQGLFTTRLAQYFSRISFALYLVHGPMLYSVARPIAVALSEKLGSTDENGVLTSAAQLGGISYGLTVIGTVAVTAPVILLLADAGTRLVDEATVRMLKRVYGWFVKN</sequence>
<dbReference type="PANTHER" id="PTHR23028">
    <property type="entry name" value="ACETYLTRANSFERASE"/>
    <property type="match status" value="1"/>
</dbReference>
<evidence type="ECO:0000256" key="1">
    <source>
        <dbReference type="SAM" id="Phobius"/>
    </source>
</evidence>
<dbReference type="EMBL" id="JAKWBI020000027">
    <property type="protein sequence ID" value="KAJ2905644.1"/>
    <property type="molecule type" value="Genomic_DNA"/>
</dbReference>
<dbReference type="Proteomes" id="UP001201980">
    <property type="component" value="Unassembled WGS sequence"/>
</dbReference>
<dbReference type="GO" id="GO:0016747">
    <property type="term" value="F:acyltransferase activity, transferring groups other than amino-acyl groups"/>
    <property type="evidence" value="ECO:0007669"/>
    <property type="project" value="InterPro"/>
</dbReference>
<keyword evidence="4" id="KW-1185">Reference proteome</keyword>
<evidence type="ECO:0000313" key="4">
    <source>
        <dbReference type="Proteomes" id="UP001201980"/>
    </source>
</evidence>
<feature type="transmembrane region" description="Helical" evidence="1">
    <location>
        <begin position="133"/>
        <end position="155"/>
    </location>
</feature>
<feature type="transmembrane region" description="Helical" evidence="1">
    <location>
        <begin position="483"/>
        <end position="505"/>
    </location>
</feature>